<gene>
    <name evidence="1" type="ORF">CK203_035736</name>
</gene>
<dbReference type="Proteomes" id="UP000288805">
    <property type="component" value="Unassembled WGS sequence"/>
</dbReference>
<sequence>MFPKAVVVWCHEVPPVKALLVRGLLPSPNDSRVDDVRWRWCPEVPPVKALMACGLLPSQSGNRMDDVVSQNRLAMLALGCSM</sequence>
<reference evidence="1 2" key="1">
    <citation type="journal article" date="2018" name="PLoS Genet.">
        <title>Population sequencing reveals clonal diversity and ancestral inbreeding in the grapevine cultivar Chardonnay.</title>
        <authorList>
            <person name="Roach M.J."/>
            <person name="Johnson D.L."/>
            <person name="Bohlmann J."/>
            <person name="van Vuuren H.J."/>
            <person name="Jones S.J."/>
            <person name="Pretorius I.S."/>
            <person name="Schmidt S.A."/>
            <person name="Borneman A.R."/>
        </authorList>
    </citation>
    <scope>NUCLEOTIDE SEQUENCE [LARGE SCALE GENOMIC DNA]</scope>
    <source>
        <strain evidence="2">cv. Chardonnay</strain>
        <tissue evidence="1">Leaf</tissue>
    </source>
</reference>
<name>A0A438ICI7_VITVI</name>
<comment type="caution">
    <text evidence="1">The sequence shown here is derived from an EMBL/GenBank/DDBJ whole genome shotgun (WGS) entry which is preliminary data.</text>
</comment>
<accession>A0A438ICI7</accession>
<dbReference type="AlphaFoldDB" id="A0A438ICI7"/>
<protein>
    <submittedName>
        <fullName evidence="1">Uncharacterized protein</fullName>
    </submittedName>
</protein>
<evidence type="ECO:0000313" key="2">
    <source>
        <dbReference type="Proteomes" id="UP000288805"/>
    </source>
</evidence>
<dbReference type="EMBL" id="QGNW01000121">
    <property type="protein sequence ID" value="RVW94409.1"/>
    <property type="molecule type" value="Genomic_DNA"/>
</dbReference>
<evidence type="ECO:0000313" key="1">
    <source>
        <dbReference type="EMBL" id="RVW94409.1"/>
    </source>
</evidence>
<proteinExistence type="predicted"/>
<organism evidence="1 2">
    <name type="scientific">Vitis vinifera</name>
    <name type="common">Grape</name>
    <dbReference type="NCBI Taxonomy" id="29760"/>
    <lineage>
        <taxon>Eukaryota</taxon>
        <taxon>Viridiplantae</taxon>
        <taxon>Streptophyta</taxon>
        <taxon>Embryophyta</taxon>
        <taxon>Tracheophyta</taxon>
        <taxon>Spermatophyta</taxon>
        <taxon>Magnoliopsida</taxon>
        <taxon>eudicotyledons</taxon>
        <taxon>Gunneridae</taxon>
        <taxon>Pentapetalae</taxon>
        <taxon>rosids</taxon>
        <taxon>Vitales</taxon>
        <taxon>Vitaceae</taxon>
        <taxon>Viteae</taxon>
        <taxon>Vitis</taxon>
    </lineage>
</organism>